<dbReference type="AlphaFoldDB" id="A0A433DDN5"/>
<sequence length="402" mass="45976">MVLPVMNWTIQTMASLNDTELFQEMCNQAFFNRSYVKVAPHDDDIRLIVDPRVSTALSTALEKSDEHDALSILKNRQTILHKTDWSFCEDFCRDWKLSGNGRLAICHDELMQKVLCNFEFFEELRKLCRHDTPFAIQNQSLNDRKSCGRSVAHLKIIQCFGSGISRIGEVLNSLMEQDFLSKNHDSDILPILILHSPISSSAELRVDTADFNEAIQLLRRVHIDRLQEIPEDIRDTLGNISNAVLESIPIVSKTDFDCKNVLKSLTDIVKLCKFLELDIVSKLRMRPPLLLVNMKLLETTNDYSLGFLLTPSNTIDAIDFPSDLPPIIDARNVWPSLVCTAPCLKVGTNPDECERNTSDVDGVYCVLRFRKCHFRPHFIWIGHNRSNTVHFEDIGRYISKNL</sequence>
<keyword evidence="2" id="KW-1185">Reference proteome</keyword>
<proteinExistence type="predicted"/>
<dbReference type="EMBL" id="RBNI01002783">
    <property type="protein sequence ID" value="RUP48925.1"/>
    <property type="molecule type" value="Genomic_DNA"/>
</dbReference>
<name>A0A433DDN5_9FUNG</name>
<accession>A0A433DDN5</accession>
<dbReference type="Proteomes" id="UP000268093">
    <property type="component" value="Unassembled WGS sequence"/>
</dbReference>
<comment type="caution">
    <text evidence="1">The sequence shown here is derived from an EMBL/GenBank/DDBJ whole genome shotgun (WGS) entry which is preliminary data.</text>
</comment>
<protein>
    <submittedName>
        <fullName evidence="1">Uncharacterized protein</fullName>
    </submittedName>
</protein>
<gene>
    <name evidence="1" type="ORF">BC936DRAFT_143637</name>
</gene>
<reference evidence="1 2" key="1">
    <citation type="journal article" date="2018" name="New Phytol.">
        <title>Phylogenomics of Endogonaceae and evolution of mycorrhizas within Mucoromycota.</title>
        <authorList>
            <person name="Chang Y."/>
            <person name="Desiro A."/>
            <person name="Na H."/>
            <person name="Sandor L."/>
            <person name="Lipzen A."/>
            <person name="Clum A."/>
            <person name="Barry K."/>
            <person name="Grigoriev I.V."/>
            <person name="Martin F.M."/>
            <person name="Stajich J.E."/>
            <person name="Smith M.E."/>
            <person name="Bonito G."/>
            <person name="Spatafora J.W."/>
        </authorList>
    </citation>
    <scope>NUCLEOTIDE SEQUENCE [LARGE SCALE GENOMIC DNA]</scope>
    <source>
        <strain evidence="1 2">GMNB39</strain>
    </source>
</reference>
<evidence type="ECO:0000313" key="1">
    <source>
        <dbReference type="EMBL" id="RUP48925.1"/>
    </source>
</evidence>
<evidence type="ECO:0000313" key="2">
    <source>
        <dbReference type="Proteomes" id="UP000268093"/>
    </source>
</evidence>
<organism evidence="1 2">
    <name type="scientific">Jimgerdemannia flammicorona</name>
    <dbReference type="NCBI Taxonomy" id="994334"/>
    <lineage>
        <taxon>Eukaryota</taxon>
        <taxon>Fungi</taxon>
        <taxon>Fungi incertae sedis</taxon>
        <taxon>Mucoromycota</taxon>
        <taxon>Mucoromycotina</taxon>
        <taxon>Endogonomycetes</taxon>
        <taxon>Endogonales</taxon>
        <taxon>Endogonaceae</taxon>
        <taxon>Jimgerdemannia</taxon>
    </lineage>
</organism>